<evidence type="ECO:0000256" key="1">
    <source>
        <dbReference type="SAM" id="MobiDB-lite"/>
    </source>
</evidence>
<keyword evidence="3" id="KW-1185">Reference proteome</keyword>
<organism evidence="2 3">
    <name type="scientific">Circinella minor</name>
    <dbReference type="NCBI Taxonomy" id="1195481"/>
    <lineage>
        <taxon>Eukaryota</taxon>
        <taxon>Fungi</taxon>
        <taxon>Fungi incertae sedis</taxon>
        <taxon>Mucoromycota</taxon>
        <taxon>Mucoromycotina</taxon>
        <taxon>Mucoromycetes</taxon>
        <taxon>Mucorales</taxon>
        <taxon>Lichtheimiaceae</taxon>
        <taxon>Circinella</taxon>
    </lineage>
</organism>
<dbReference type="Gene3D" id="3.40.1460.10">
    <property type="entry name" value="Nuclease A inhibitor-like"/>
    <property type="match status" value="1"/>
</dbReference>
<protein>
    <submittedName>
        <fullName evidence="2">Uncharacterized protein</fullName>
    </submittedName>
</protein>
<dbReference type="OrthoDB" id="2329895at2759"/>
<feature type="region of interest" description="Disordered" evidence="1">
    <location>
        <begin position="1"/>
        <end position="37"/>
    </location>
</feature>
<dbReference type="EMBL" id="JAEPRB010000069">
    <property type="protein sequence ID" value="KAG2223054.1"/>
    <property type="molecule type" value="Genomic_DNA"/>
</dbReference>
<proteinExistence type="predicted"/>
<dbReference type="InterPro" id="IPR036587">
    <property type="entry name" value="NucleaseA_inhib-like_sf"/>
</dbReference>
<comment type="caution">
    <text evidence="2">The sequence shown here is derived from an EMBL/GenBank/DDBJ whole genome shotgun (WGS) entry which is preliminary data.</text>
</comment>
<dbReference type="InterPro" id="IPR012489">
    <property type="entry name" value="NucleaseA_inhib-like"/>
</dbReference>
<evidence type="ECO:0000313" key="2">
    <source>
        <dbReference type="EMBL" id="KAG2223054.1"/>
    </source>
</evidence>
<dbReference type="Proteomes" id="UP000646827">
    <property type="component" value="Unassembled WGS sequence"/>
</dbReference>
<gene>
    <name evidence="2" type="ORF">INT45_008255</name>
</gene>
<sequence length="184" mass="20283">MDKGDSDYMAMLNNPTINPGPKQQQEQQSISSSKSRDTATSFDTLTSACNNIKNVSKDLILVSESDESFEWVSADWTKTDLPTAQEIINLGWVDQNASTLSSFKTKTLDQFFEPMMDETNDSYNQAKGFQSLYKTFKEAFNDKSGQVYFFGQGSITVLVLGIINASGSGRGRALAGLRSLLVQT</sequence>
<accession>A0A8H7S5E4</accession>
<dbReference type="AlphaFoldDB" id="A0A8H7S5E4"/>
<reference evidence="2 3" key="1">
    <citation type="submission" date="2020-12" db="EMBL/GenBank/DDBJ databases">
        <title>Metabolic potential, ecology and presence of endohyphal bacteria is reflected in genomic diversity of Mucoromycotina.</title>
        <authorList>
            <person name="Muszewska A."/>
            <person name="Okrasinska A."/>
            <person name="Steczkiewicz K."/>
            <person name="Drgas O."/>
            <person name="Orlowska M."/>
            <person name="Perlinska-Lenart U."/>
            <person name="Aleksandrzak-Piekarczyk T."/>
            <person name="Szatraj K."/>
            <person name="Zielenkiewicz U."/>
            <person name="Pilsyk S."/>
            <person name="Malc E."/>
            <person name="Mieczkowski P."/>
            <person name="Kruszewska J.S."/>
            <person name="Biernat P."/>
            <person name="Pawlowska J."/>
        </authorList>
    </citation>
    <scope>NUCLEOTIDE SEQUENCE [LARGE SCALE GENOMIC DNA]</scope>
    <source>
        <strain evidence="2 3">CBS 142.35</strain>
    </source>
</reference>
<dbReference type="Pfam" id="PF07924">
    <property type="entry name" value="NuiA"/>
    <property type="match status" value="1"/>
</dbReference>
<evidence type="ECO:0000313" key="3">
    <source>
        <dbReference type="Proteomes" id="UP000646827"/>
    </source>
</evidence>
<name>A0A8H7S5E4_9FUNG</name>
<feature type="compositionally biased region" description="Low complexity" evidence="1">
    <location>
        <begin position="23"/>
        <end position="33"/>
    </location>
</feature>
<dbReference type="SUPFAM" id="SSF82602">
    <property type="entry name" value="Nuclease A inhibitor (NuiA)"/>
    <property type="match status" value="1"/>
</dbReference>